<dbReference type="PANTHER" id="PTHR30354:SF7">
    <property type="entry name" value="BLL7963 PROTEIN"/>
    <property type="match status" value="1"/>
</dbReference>
<dbReference type="Pfam" id="PF02447">
    <property type="entry name" value="GntP_permease"/>
    <property type="match status" value="1"/>
</dbReference>
<feature type="transmembrane region" description="Helical" evidence="1">
    <location>
        <begin position="56"/>
        <end position="76"/>
    </location>
</feature>
<dbReference type="GO" id="GO:0015128">
    <property type="term" value="F:gluconate transmembrane transporter activity"/>
    <property type="evidence" value="ECO:0007669"/>
    <property type="project" value="InterPro"/>
</dbReference>
<dbReference type="InterPro" id="IPR003474">
    <property type="entry name" value="Glcn_transporter"/>
</dbReference>
<dbReference type="PANTHER" id="PTHR30354">
    <property type="entry name" value="GNT FAMILY GLUCONATE TRANSPORTER"/>
    <property type="match status" value="1"/>
</dbReference>
<accession>V4EZY4</accession>
<feature type="transmembrane region" description="Helical" evidence="1">
    <location>
        <begin position="395"/>
        <end position="413"/>
    </location>
</feature>
<feature type="transmembrane region" description="Helical" evidence="1">
    <location>
        <begin position="337"/>
        <end position="362"/>
    </location>
</feature>
<organism evidence="2 3">
    <name type="scientific">Youngiibacter fragilis 232.1</name>
    <dbReference type="NCBI Taxonomy" id="994573"/>
    <lineage>
        <taxon>Bacteria</taxon>
        <taxon>Bacillati</taxon>
        <taxon>Bacillota</taxon>
        <taxon>Clostridia</taxon>
        <taxon>Eubacteriales</taxon>
        <taxon>Clostridiaceae</taxon>
        <taxon>Youngiibacter</taxon>
    </lineage>
</organism>
<dbReference type="RefSeq" id="WP_023386400.1">
    <property type="nucleotide sequence ID" value="NZ_AXUN02000164.1"/>
</dbReference>
<reference evidence="2 3" key="1">
    <citation type="journal article" date="2014" name="Genome Announc.">
        <title>Genome Sequence of Youngiibacter fragilis, the Type Strain of the Genus Youngiibacter.</title>
        <authorList>
            <person name="Wawrik C.B."/>
            <person name="Callaghan A.V."/>
            <person name="Stamps B.W."/>
            <person name="Wawrik B."/>
        </authorList>
    </citation>
    <scope>NUCLEOTIDE SEQUENCE [LARGE SCALE GENOMIC DNA]</scope>
    <source>
        <strain evidence="2 3">232.1</strain>
    </source>
</reference>
<keyword evidence="3" id="KW-1185">Reference proteome</keyword>
<keyword evidence="1" id="KW-1133">Transmembrane helix</keyword>
<comment type="caution">
    <text evidence="2">The sequence shown here is derived from an EMBL/GenBank/DDBJ whole genome shotgun (WGS) entry which is preliminary data.</text>
</comment>
<feature type="transmembrane region" description="Helical" evidence="1">
    <location>
        <begin position="143"/>
        <end position="164"/>
    </location>
</feature>
<feature type="transmembrane region" description="Helical" evidence="1">
    <location>
        <begin position="25"/>
        <end position="44"/>
    </location>
</feature>
<feature type="transmembrane region" description="Helical" evidence="1">
    <location>
        <begin position="420"/>
        <end position="443"/>
    </location>
</feature>
<feature type="transmembrane region" description="Helical" evidence="1">
    <location>
        <begin position="261"/>
        <end position="280"/>
    </location>
</feature>
<sequence length="445" mass="47628">MLLSYLGLVLGLGSMLYLTVQKRWFILMAAWVATVVIAIFNGAYTPTAMWAFFTQFGSGMGVAANYLMIMPLGALFGRVMQVSGFAESIAIKFSNAFGPKYAGIGLFVVTALLTWGGISVVVAIFTIYPIVMAIGKKLDLPRPYLLGTYIAGSCTFTTGMIPGVPSAHNLIPTTFLGTTATAGAFQGIVASLITVVLSVLWLLYDLKRIREKGLHFTPNPNDKIENFESIIDKKLPPWQIAVIPLVICILSVLLFNHIVNAFALVSIGISIAVILTWIYSRKTYPESMRDTISIGFTNGFTGLLSFVAIVGLGKAMANTIAYKDVIARVINLDMNPYVLVAVGVSIICLVTGSSSGGLTLAMQGLSEKFLQLSGAGANLGAIHRIAATAGVGFDAMPWNLGVCLFLSIFNLSYKEGYSYFVKYAIVIPVISLIAITALSYVGIGV</sequence>
<evidence type="ECO:0000313" key="3">
    <source>
        <dbReference type="Proteomes" id="UP000017747"/>
    </source>
</evidence>
<keyword evidence="1" id="KW-0472">Membrane</keyword>
<protein>
    <recommendedName>
        <fullName evidence="4">Citrate transporter</fullName>
    </recommendedName>
</protein>
<dbReference type="GO" id="GO:0005886">
    <property type="term" value="C:plasma membrane"/>
    <property type="evidence" value="ECO:0007669"/>
    <property type="project" value="TreeGrafter"/>
</dbReference>
<dbReference type="EMBL" id="AXUN02000164">
    <property type="protein sequence ID" value="ETA81047.1"/>
    <property type="molecule type" value="Genomic_DNA"/>
</dbReference>
<keyword evidence="1" id="KW-0812">Transmembrane</keyword>
<gene>
    <name evidence="2" type="ORF">T472_0208245</name>
</gene>
<evidence type="ECO:0008006" key="4">
    <source>
        <dbReference type="Google" id="ProtNLM"/>
    </source>
</evidence>
<feature type="transmembrane region" description="Helical" evidence="1">
    <location>
        <begin position="104"/>
        <end position="131"/>
    </location>
</feature>
<dbReference type="AlphaFoldDB" id="V4EZY4"/>
<dbReference type="Proteomes" id="UP000017747">
    <property type="component" value="Unassembled WGS sequence"/>
</dbReference>
<feature type="transmembrane region" description="Helical" evidence="1">
    <location>
        <begin position="184"/>
        <end position="204"/>
    </location>
</feature>
<proteinExistence type="predicted"/>
<feature type="transmembrane region" description="Helical" evidence="1">
    <location>
        <begin position="292"/>
        <end position="317"/>
    </location>
</feature>
<dbReference type="OrthoDB" id="86125at2"/>
<name>V4EZY4_9CLOT</name>
<evidence type="ECO:0000256" key="1">
    <source>
        <dbReference type="SAM" id="Phobius"/>
    </source>
</evidence>
<dbReference type="eggNOG" id="COG2610">
    <property type="taxonomic scope" value="Bacteria"/>
</dbReference>
<evidence type="ECO:0000313" key="2">
    <source>
        <dbReference type="EMBL" id="ETA81047.1"/>
    </source>
</evidence>